<gene>
    <name evidence="5" type="ORF">BLI009_02160</name>
</gene>
<feature type="region of interest" description="Disordered" evidence="1">
    <location>
        <begin position="396"/>
        <end position="419"/>
    </location>
</feature>
<feature type="domain" description="N-acyltransferase N-terminal" evidence="3">
    <location>
        <begin position="27"/>
        <end position="155"/>
    </location>
</feature>
<evidence type="ECO:0000259" key="3">
    <source>
        <dbReference type="Pfam" id="PF18082"/>
    </source>
</evidence>
<evidence type="ECO:0000259" key="4">
    <source>
        <dbReference type="Pfam" id="PF18164"/>
    </source>
</evidence>
<sequence>MTQTELAEYNMCARYFGMERAMYEPMARLLQWLQADEAGAAMLDRVRDLLLDERNVPAAGAVLSRLRDHAVVFYPSDTDRDPSAPTHTTAEDLTLAAAMAYCLPRAVRSMQSAGVPDDIIEATLRDFAIWARVYRDKTGRLGIGETDWNLLSLTGNILRIGRLQYESITFLDPYYVYRHQASGRLAILAAFGLQVRPDGRLQGTNGVRTDAGFTTTLTAEATTVIGYPVDTTQGTIQAEQVNLDQREYDLLMAPGLPTTSVHIPEDGSLSPEAVGASFAEAVQLLSRLHRRTSIWFCESWLLDPNLERLESPDGNICRFMRRFAKFPVFFRPPDDRGARLRLGRRQSCDGRPARTHQPATQPQTLPAVWRRDVRRRRRDCGAITRIRTAPHAKLRFRSTTRSNVPSRSPASKPTQARLQKGPMTVAIFTVTPVSALEKIFPTSRPTAAGPSAGGPSPAGPATANPLHVALIREVTGLAGETVSFQLAYRVEPETQDPNDADRLRQTCVNQFVTHVTVSGALADRTRVRAVRNVQVDFAAYPGTVDDAYLSDQPGQYPDLLQDTDGWVAFMPGQWRSLWVDVELPAMDEPQEIPNASDLTFTFTDRAGTTVAATAVSVHRISAQLPELTIAHTEWLHADCLAQWYGVPVWSEEHWRIVERFVRLAAKRGMTMLYTPLFTPPLDTVVGGERLTTQLVGVTRIESSAAATGTADTDDIAPGVVGASGDSAATPTAAWQFDFSKLERWVRMAQAAGIRWFEMSHLFTQWGAAHCPKIIAAIDGEERRPFGWRASATDPADGYPEFLAAFLTALDRELHRLGIADNTVFHVSDEPTADQLGSYLKAKAVVAPYLKDYRIMDALSHVEFYESGACEHPIPADDAIEPFVQAHVPDLWTYYCCAQTTNVPNRFMAMPSYRNRVLGLLLYTYDLAGFLHWGFNFYNAQYSLRPINPYTEAGTPEGFAAGDAFLVYPGPGGAPEESIRIMVVEEALNDLRACRLLESLIGRERTLAIVSEGLGTPLTFADYPQSADWLLGRRDAINQAIAQAIAARP</sequence>
<feature type="region of interest" description="Disordered" evidence="1">
    <location>
        <begin position="442"/>
        <end position="461"/>
    </location>
</feature>
<evidence type="ECO:0000256" key="1">
    <source>
        <dbReference type="SAM" id="MobiDB-lite"/>
    </source>
</evidence>
<accession>A0AAX1LLF4</accession>
<evidence type="ECO:0000259" key="2">
    <source>
        <dbReference type="Pfam" id="PF13320"/>
    </source>
</evidence>
<proteinExistence type="predicted"/>
<dbReference type="Proteomes" id="UP000663618">
    <property type="component" value="Chromosome"/>
</dbReference>
<dbReference type="InterPro" id="IPR041273">
    <property type="entry name" value="NAT_N"/>
</dbReference>
<dbReference type="Gene3D" id="3.40.630.120">
    <property type="match status" value="1"/>
</dbReference>
<feature type="domain" description="GNAT-like C-terminal" evidence="4">
    <location>
        <begin position="157"/>
        <end position="330"/>
    </location>
</feature>
<dbReference type="Pfam" id="PF13320">
    <property type="entry name" value="GH123_cat"/>
    <property type="match status" value="1"/>
</dbReference>
<dbReference type="AlphaFoldDB" id="A0AAX1LLF4"/>
<dbReference type="Pfam" id="PF18082">
    <property type="entry name" value="NAT_N"/>
    <property type="match status" value="1"/>
</dbReference>
<dbReference type="EMBL" id="CP071248">
    <property type="protein sequence ID" value="QSP97980.1"/>
    <property type="molecule type" value="Genomic_DNA"/>
</dbReference>
<feature type="compositionally biased region" description="Low complexity" evidence="1">
    <location>
        <begin position="445"/>
        <end position="461"/>
    </location>
</feature>
<feature type="compositionally biased region" description="Polar residues" evidence="1">
    <location>
        <begin position="399"/>
        <end position="417"/>
    </location>
</feature>
<feature type="domain" description="Glycoside hydrolase 123 catalytic" evidence="2">
    <location>
        <begin position="634"/>
        <end position="995"/>
    </location>
</feature>
<evidence type="ECO:0000313" key="5">
    <source>
        <dbReference type="EMBL" id="QSP97980.1"/>
    </source>
</evidence>
<dbReference type="InterPro" id="IPR041644">
    <property type="entry name" value="GNAT_C"/>
</dbReference>
<reference evidence="5" key="1">
    <citation type="submission" date="2021-03" db="EMBL/GenBank/DDBJ databases">
        <title>Genome sequencing of Bifidobacterium longum subsp. infantis JCM 7009.</title>
        <authorList>
            <person name="Kim J."/>
        </authorList>
    </citation>
    <scope>NUCLEOTIDE SEQUENCE</scope>
    <source>
        <strain evidence="5">JCM 7009</strain>
    </source>
</reference>
<evidence type="ECO:0000313" key="6">
    <source>
        <dbReference type="Proteomes" id="UP000663618"/>
    </source>
</evidence>
<name>A0AAX1LLF4_BIFLI</name>
<organism evidence="5 6">
    <name type="scientific">Bifidobacterium longum subsp. infantis</name>
    <dbReference type="NCBI Taxonomy" id="1682"/>
    <lineage>
        <taxon>Bacteria</taxon>
        <taxon>Bacillati</taxon>
        <taxon>Actinomycetota</taxon>
        <taxon>Actinomycetes</taxon>
        <taxon>Bifidobacteriales</taxon>
        <taxon>Bifidobacteriaceae</taxon>
        <taxon>Bifidobacterium</taxon>
    </lineage>
</organism>
<dbReference type="InterPro" id="IPR025150">
    <property type="entry name" value="GH123_cat"/>
</dbReference>
<dbReference type="Pfam" id="PF18164">
    <property type="entry name" value="GNAT_C"/>
    <property type="match status" value="1"/>
</dbReference>
<protein>
    <submittedName>
        <fullName evidence="5">DUF4091 domain-containing protein</fullName>
    </submittedName>
</protein>